<dbReference type="Proteomes" id="UP000014361">
    <property type="component" value="Chromosome"/>
</dbReference>
<protein>
    <recommendedName>
        <fullName evidence="1">GmrSD restriction endonucleases N-terminal domain-containing protein</fullName>
    </recommendedName>
</protein>
<gene>
    <name evidence="2" type="ORF">HMPREF0409_00465</name>
</gene>
<accession>R9RC73</accession>
<feature type="domain" description="GmrSD restriction endonucleases N-terminal" evidence="1">
    <location>
        <begin position="10"/>
        <end position="228"/>
    </location>
</feature>
<sequence length="622" mass="74358">MAFKTENRKISNIFEGQKIYTVPRYQRNYIWDKVNWNQLVEDIKFTLEQENDQRWSHFLGAIVLNKKKVGDSNLGIEEFEIIDGQQRLTTIFILFLAIFSKLKKFKKENFKEDYIDNTYIRIKKISGEFVFKFKNPKLDDDIEDIYQKIKDDEKIEEKSKVKKLFLFLEEKLDEYTSVEGIQQFLNGLLSINIVEIISEEDEEIYNIFEVLNARGQKLKQMELLKNRIMKYIIPKDDDAIDKAKKNWDIIEQNFNTSVDIDTPLYQFIKCYIPKKADNKDSVYELIRSEIKIKDLKKFLEDFLEFSYSYKEIVDKEEDNIYIRYFNIKRNQQIRTLITALNIKLYKKFNQLEKYNDVLNELRNIFFIFNLTKQTSNKTDKIITDFSYKIYHSETLNEIKIIITDLLLRLNETISFTEDNIEMYLATNSSIKYSNKKESEFHRNSSLVKYVLGEVYKNSHQDTKIDIDNMTIEHLKSDNGSDETSQLSNLTLVTRELNEKLKNKPISEKIEILKKSSDIKENKNLKEFLKGNKFLFEKRLKWFSQKIINEAFKVNTFIFNITKEDVKKFQTNLENFKNEEKLLSLLKKTGITFEKKLKNDPKLKELKNKYEEILKESKDGIRK</sequence>
<organism evidence="2 3">
    <name type="scientific">Fusobacterium animalis 4_8</name>
    <dbReference type="NCBI Taxonomy" id="469607"/>
    <lineage>
        <taxon>Bacteria</taxon>
        <taxon>Fusobacteriati</taxon>
        <taxon>Fusobacteriota</taxon>
        <taxon>Fusobacteriia</taxon>
        <taxon>Fusobacteriales</taxon>
        <taxon>Fusobacteriaceae</taxon>
        <taxon>Fusobacterium</taxon>
    </lineage>
</organism>
<evidence type="ECO:0000259" key="1">
    <source>
        <dbReference type="Pfam" id="PF03235"/>
    </source>
</evidence>
<evidence type="ECO:0000313" key="3">
    <source>
        <dbReference type="Proteomes" id="UP000014361"/>
    </source>
</evidence>
<dbReference type="PANTHER" id="PTHR35149:SF2">
    <property type="entry name" value="DUF262 DOMAIN-CONTAINING PROTEIN"/>
    <property type="match status" value="1"/>
</dbReference>
<dbReference type="RefSeq" id="WP_008798246.1">
    <property type="nucleotide sequence ID" value="NC_021281.1"/>
</dbReference>
<dbReference type="KEGG" id="fus:HMPREF0409_00465"/>
<dbReference type="PATRIC" id="fig|469607.3.peg.1272"/>
<name>R9RC73_9FUSO</name>
<dbReference type="HOGENOM" id="CLU_011736_6_1_0"/>
<evidence type="ECO:0000313" key="2">
    <source>
        <dbReference type="EMBL" id="AGM23713.1"/>
    </source>
</evidence>
<dbReference type="PANTHER" id="PTHR35149">
    <property type="entry name" value="SLL5132 PROTEIN"/>
    <property type="match status" value="1"/>
</dbReference>
<dbReference type="EMBL" id="CP003723">
    <property type="protein sequence ID" value="AGM23713.1"/>
    <property type="molecule type" value="Genomic_DNA"/>
</dbReference>
<dbReference type="AlphaFoldDB" id="R9RC73"/>
<dbReference type="InterPro" id="IPR004919">
    <property type="entry name" value="GmrSD_N"/>
</dbReference>
<reference evidence="2 3" key="1">
    <citation type="submission" date="2012-07" db="EMBL/GenBank/DDBJ databases">
        <title>The Genome Sequence of Fusobacterium sp. 4_8.</title>
        <authorList>
            <consortium name="The Broad Institute Genome Sequencing Platform"/>
            <person name="Earl A."/>
            <person name="Ward D."/>
            <person name="Feldgarden M."/>
            <person name="Gevers D."/>
            <person name="Sibley C.D."/>
            <person name="White A.P."/>
            <person name="Crowley S."/>
            <person name="Surette M."/>
            <person name="Strauss J.C."/>
            <person name="Ambrose C.E."/>
            <person name="Allen-Vercoe E."/>
            <person name="Walker B."/>
            <person name="Young S.K."/>
            <person name="Zeng Q."/>
            <person name="Gargeya S."/>
            <person name="Fitzgerald M."/>
            <person name="Haas B."/>
            <person name="Abouelleil A."/>
            <person name="Alvarado L."/>
            <person name="Arachchi H.M."/>
            <person name="Berlin A.M."/>
            <person name="Chapman S.B."/>
            <person name="Goldberg J."/>
            <person name="Griggs A."/>
            <person name="Gujja S."/>
            <person name="Hansen M."/>
            <person name="Howarth C."/>
            <person name="Imamovic A."/>
            <person name="Larimer J."/>
            <person name="McCowen C."/>
            <person name="Montmayeur A."/>
            <person name="Murphy C."/>
            <person name="Neiman D."/>
            <person name="Pearson M."/>
            <person name="Priest M."/>
            <person name="Roberts A."/>
            <person name="Saif S."/>
            <person name="Shea T."/>
            <person name="Sisk P."/>
            <person name="Sykes S."/>
            <person name="Wortman J."/>
            <person name="Nusbaum C."/>
            <person name="Birren B."/>
        </authorList>
    </citation>
    <scope>NUCLEOTIDE SEQUENCE [LARGE SCALE GENOMIC DNA]</scope>
    <source>
        <strain evidence="2 3">4_8</strain>
    </source>
</reference>
<proteinExistence type="predicted"/>
<dbReference type="Pfam" id="PF03235">
    <property type="entry name" value="GmrSD_N"/>
    <property type="match status" value="1"/>
</dbReference>